<dbReference type="InParanoid" id="A0A1E7EL31"/>
<accession>A0A1E7EL31</accession>
<dbReference type="KEGG" id="fcy:FRACYDRAFT_254436"/>
<name>A0A1E7EL31_9STRA</name>
<reference evidence="1 2" key="1">
    <citation type="submission" date="2016-09" db="EMBL/GenBank/DDBJ databases">
        <title>Extensive genetic diversity and differential bi-allelic expression allows diatom success in the polar Southern Ocean.</title>
        <authorList>
            <consortium name="DOE Joint Genome Institute"/>
            <person name="Mock T."/>
            <person name="Otillar R.P."/>
            <person name="Strauss J."/>
            <person name="Dupont C."/>
            <person name="Frickenhaus S."/>
            <person name="Maumus F."/>
            <person name="Mcmullan M."/>
            <person name="Sanges R."/>
            <person name="Schmutz J."/>
            <person name="Toseland A."/>
            <person name="Valas R."/>
            <person name="Veluchamy A."/>
            <person name="Ward B.J."/>
            <person name="Allen A."/>
            <person name="Barry K."/>
            <person name="Falciatore A."/>
            <person name="Ferrante M."/>
            <person name="Fortunato A.E."/>
            <person name="Gloeckner G."/>
            <person name="Gruber A."/>
            <person name="Hipkin R."/>
            <person name="Janech M."/>
            <person name="Kroth P."/>
            <person name="Leese F."/>
            <person name="Lindquist E."/>
            <person name="Lyon B.R."/>
            <person name="Martin J."/>
            <person name="Mayer C."/>
            <person name="Parker M."/>
            <person name="Quesneville H."/>
            <person name="Raymond J."/>
            <person name="Uhlig C."/>
            <person name="Valentin K.U."/>
            <person name="Worden A.Z."/>
            <person name="Armbrust E.V."/>
            <person name="Bowler C."/>
            <person name="Green B."/>
            <person name="Moulton V."/>
            <person name="Van Oosterhout C."/>
            <person name="Grigoriev I."/>
        </authorList>
    </citation>
    <scope>NUCLEOTIDE SEQUENCE [LARGE SCALE GENOMIC DNA]</scope>
    <source>
        <strain evidence="1 2">CCMP1102</strain>
    </source>
</reference>
<dbReference type="EMBL" id="KV784407">
    <property type="protein sequence ID" value="OEU06567.1"/>
    <property type="molecule type" value="Genomic_DNA"/>
</dbReference>
<dbReference type="AlphaFoldDB" id="A0A1E7EL31"/>
<evidence type="ECO:0000313" key="2">
    <source>
        <dbReference type="Proteomes" id="UP000095751"/>
    </source>
</evidence>
<keyword evidence="2" id="KW-1185">Reference proteome</keyword>
<organism evidence="1 2">
    <name type="scientific">Fragilariopsis cylindrus CCMP1102</name>
    <dbReference type="NCBI Taxonomy" id="635003"/>
    <lineage>
        <taxon>Eukaryota</taxon>
        <taxon>Sar</taxon>
        <taxon>Stramenopiles</taxon>
        <taxon>Ochrophyta</taxon>
        <taxon>Bacillariophyta</taxon>
        <taxon>Bacillariophyceae</taxon>
        <taxon>Bacillariophycidae</taxon>
        <taxon>Bacillariales</taxon>
        <taxon>Bacillariaceae</taxon>
        <taxon>Fragilariopsis</taxon>
    </lineage>
</organism>
<dbReference type="Proteomes" id="UP000095751">
    <property type="component" value="Unassembled WGS sequence"/>
</dbReference>
<sequence length="297" mass="33376">MEESLGLNQLTEGWASWSYVDSPPPSFASVQSGVKDYIPGQKTPETELTVSTSSSSVAGNFPIPSTIFYDDASVKTVTTLTESEAVGMVVGFVNDNDKKRKATTPPVASSSNKNPIKYNDVDDLDAFDGHLYKNLDICIGAPLDHDTWNLYGTILVQVTEYMENRPCTQCGNIACTEKTMNTYSLVIAKRFGMIKKDGRYARGWADMLNNRYYRTDYHLFHQMLIKSKDEQPPGKCLKKLLTELFPAPKHLRAEGKLCSNHFLNNNPARFVFHEESMDAFFPLDDKYFVNGSFKLTI</sequence>
<evidence type="ECO:0000313" key="1">
    <source>
        <dbReference type="EMBL" id="OEU06567.1"/>
    </source>
</evidence>
<protein>
    <submittedName>
        <fullName evidence="1">Uncharacterized protein</fullName>
    </submittedName>
</protein>
<gene>
    <name evidence="1" type="ORF">FRACYDRAFT_254436</name>
</gene>
<proteinExistence type="predicted"/>